<dbReference type="GO" id="GO:0005576">
    <property type="term" value="C:extracellular region"/>
    <property type="evidence" value="ECO:0007669"/>
    <property type="project" value="TreeGrafter"/>
</dbReference>
<reference evidence="3 4" key="1">
    <citation type="submission" date="2016-10" db="EMBL/GenBank/DDBJ databases">
        <title>The Draft Genome Sequence of Actinokineospora bangkokensis 44EHWT reveals the biosynthetic pathway of antifungal compounds Thailandins with unusual extender unit butylmalonyl-CoA.</title>
        <authorList>
            <person name="Greule A."/>
            <person name="Intra B."/>
            <person name="Flemming S."/>
            <person name="Rommel M.G."/>
            <person name="Panbangred W."/>
            <person name="Bechthold A."/>
        </authorList>
    </citation>
    <scope>NUCLEOTIDE SEQUENCE [LARGE SCALE GENOMIC DNA]</scope>
    <source>
        <strain evidence="3 4">44EHW</strain>
    </source>
</reference>
<feature type="region of interest" description="Disordered" evidence="1">
    <location>
        <begin position="323"/>
        <end position="344"/>
    </location>
</feature>
<dbReference type="RefSeq" id="WP_075973027.1">
    <property type="nucleotide sequence ID" value="NZ_MKQR01000004.1"/>
</dbReference>
<dbReference type="Pfam" id="PF05108">
    <property type="entry name" value="T7SS_ESX1_EccB"/>
    <property type="match status" value="1"/>
</dbReference>
<dbReference type="NCBIfam" id="TIGR03919">
    <property type="entry name" value="T7SS_EccB"/>
    <property type="match status" value="1"/>
</dbReference>
<dbReference type="PANTHER" id="PTHR40765:SF2">
    <property type="entry name" value="ESX-2 SECRETION SYSTEM ATPASE ECCB2"/>
    <property type="match status" value="1"/>
</dbReference>
<evidence type="ECO:0000256" key="2">
    <source>
        <dbReference type="SAM" id="Phobius"/>
    </source>
</evidence>
<dbReference type="OrthoDB" id="3847604at2"/>
<keyword evidence="2" id="KW-0812">Transmembrane</keyword>
<name>A0A1Q9LSV3_9PSEU</name>
<keyword evidence="4" id="KW-1185">Reference proteome</keyword>
<keyword evidence="2" id="KW-0472">Membrane</keyword>
<dbReference type="InterPro" id="IPR044857">
    <property type="entry name" value="T7SS_EccB_R1"/>
</dbReference>
<evidence type="ECO:0000313" key="3">
    <source>
        <dbReference type="EMBL" id="OLR95122.1"/>
    </source>
</evidence>
<dbReference type="InterPro" id="IPR007795">
    <property type="entry name" value="T7SS_EccB"/>
</dbReference>
<sequence length="471" mass="48373">MASKRDQLQAHQFLVERAVSALVTRETDPEQPPFRRPGYAALGGLGVAVIALAAVGVYGIVVPGGADSWRDGESVVVEKETGTRYVYVDERLHPVENYTSALLALDREAGTVSISRESLAGVARGPRIGIPDAPDSLPGPDRLLAGGWTLCSEPAPDLTGALVPRSVLAVGQEPPAGADLGGSAVLVTVRETGSTYLVHEGYRHGIAAPDLPAITAALRPGPALRVSPAVVEALPMGLPLAPIPVPGAGGPSTAVPGRDLRVGQLLITTTSRGEQHWLAEADRLRPISELQYDVQRAYAPTAQAYPGGRPQGLPLDLLDAGRARQATASPPRATDPPTERPAFAETAEDASTCLSFAPGAAVPRVAIGVPVPTTDPMTATPRRTEGGVVLADRVSVPAGAAAVVESMPSEDAPAGTVVVVTDDGVAHPLASPDLLGVLGYGGVAPVRVPAGLVARLPMASGLSHDAAMTRR</sequence>
<dbReference type="Gene3D" id="3.30.2390.20">
    <property type="entry name" value="Type VII secretion system EccB, repeat 1 domain"/>
    <property type="match status" value="1"/>
</dbReference>
<gene>
    <name evidence="3" type="ORF">BJP25_07405</name>
</gene>
<dbReference type="EMBL" id="MKQR01000004">
    <property type="protein sequence ID" value="OLR95122.1"/>
    <property type="molecule type" value="Genomic_DNA"/>
</dbReference>
<dbReference type="AlphaFoldDB" id="A0A1Q9LSV3"/>
<evidence type="ECO:0000313" key="4">
    <source>
        <dbReference type="Proteomes" id="UP000186040"/>
    </source>
</evidence>
<dbReference type="PANTHER" id="PTHR40765">
    <property type="entry name" value="ESX-2 SECRETION SYSTEM ATPASE ECCB2"/>
    <property type="match status" value="1"/>
</dbReference>
<comment type="caution">
    <text evidence="3">The sequence shown here is derived from an EMBL/GenBank/DDBJ whole genome shotgun (WGS) entry which is preliminary data.</text>
</comment>
<accession>A0A1Q9LSV3</accession>
<dbReference type="STRING" id="1193682.BJP25_07405"/>
<proteinExistence type="predicted"/>
<keyword evidence="2" id="KW-1133">Transmembrane helix</keyword>
<evidence type="ECO:0000256" key="1">
    <source>
        <dbReference type="SAM" id="MobiDB-lite"/>
    </source>
</evidence>
<dbReference type="Proteomes" id="UP000186040">
    <property type="component" value="Unassembled WGS sequence"/>
</dbReference>
<protein>
    <submittedName>
        <fullName evidence="3">Type VII secretion protein EccB</fullName>
    </submittedName>
</protein>
<organism evidence="3 4">
    <name type="scientific">Actinokineospora bangkokensis</name>
    <dbReference type="NCBI Taxonomy" id="1193682"/>
    <lineage>
        <taxon>Bacteria</taxon>
        <taxon>Bacillati</taxon>
        <taxon>Actinomycetota</taxon>
        <taxon>Actinomycetes</taxon>
        <taxon>Pseudonocardiales</taxon>
        <taxon>Pseudonocardiaceae</taxon>
        <taxon>Actinokineospora</taxon>
    </lineage>
</organism>
<feature type="transmembrane region" description="Helical" evidence="2">
    <location>
        <begin position="39"/>
        <end position="61"/>
    </location>
</feature>